<organism evidence="1 2">
    <name type="scientific">Micavibrio aeruginosavorus</name>
    <dbReference type="NCBI Taxonomy" id="349221"/>
    <lineage>
        <taxon>Bacteria</taxon>
        <taxon>Pseudomonadati</taxon>
        <taxon>Bdellovibrionota</taxon>
        <taxon>Bdellovibrionia</taxon>
        <taxon>Bdellovibrionales</taxon>
        <taxon>Pseudobdellovibrionaceae</taxon>
        <taxon>Micavibrio</taxon>
    </lineage>
</organism>
<evidence type="ECO:0000313" key="1">
    <source>
        <dbReference type="EMBL" id="QQG35818.1"/>
    </source>
</evidence>
<accession>A0A7T5R1I4</accession>
<name>A0A7T5R1I4_9BACT</name>
<dbReference type="EMBL" id="CP066681">
    <property type="protein sequence ID" value="QQG35818.1"/>
    <property type="molecule type" value="Genomic_DNA"/>
</dbReference>
<evidence type="ECO:0000313" key="2">
    <source>
        <dbReference type="Proteomes" id="UP000595362"/>
    </source>
</evidence>
<gene>
    <name evidence="1" type="ORF">HYS17_09970</name>
</gene>
<proteinExistence type="predicted"/>
<dbReference type="Proteomes" id="UP000595362">
    <property type="component" value="Chromosome"/>
</dbReference>
<reference evidence="1 2" key="1">
    <citation type="submission" date="2020-07" db="EMBL/GenBank/DDBJ databases">
        <title>Huge and variable diversity of episymbiotic CPR bacteria and DPANN archaea in groundwater ecosystems.</title>
        <authorList>
            <person name="He C.Y."/>
            <person name="Keren R."/>
            <person name="Whittaker M."/>
            <person name="Farag I.F."/>
            <person name="Doudna J."/>
            <person name="Cate J.H.D."/>
            <person name="Banfield J.F."/>
        </authorList>
    </citation>
    <scope>NUCLEOTIDE SEQUENCE [LARGE SCALE GENOMIC DNA]</scope>
    <source>
        <strain evidence="1">NC_groundwater_70_Ag_B-0.1um_54_66</strain>
    </source>
</reference>
<dbReference type="AlphaFoldDB" id="A0A7T5R1I4"/>
<sequence length="220" mass="25394">MLVISLLTQAFYSAKSNRAPDIGPYSPRQLRYGRLEVVDATLADNLRNWLARHNKAKTAIQEFMNETFPRQFCWGRTLYRIGEDGYVRDVLYNGYIPRGWSAGGEKEDRYFHAIAPDDPKIIQQLTRLPKSPSYRELADMIGWPYFKSEGTNELRQAILESINRSLFLEEADGRLIINLPYADNFAAHQDVVKALQGWEVPQSLRSLSDKKDKLLENRPQ</sequence>
<protein>
    <submittedName>
        <fullName evidence="1">Uncharacterized protein</fullName>
    </submittedName>
</protein>